<proteinExistence type="predicted"/>
<dbReference type="EMBL" id="RCHS01003942">
    <property type="protein sequence ID" value="RMX38793.1"/>
    <property type="molecule type" value="Genomic_DNA"/>
</dbReference>
<evidence type="ECO:0000313" key="4">
    <source>
        <dbReference type="Proteomes" id="UP000275408"/>
    </source>
</evidence>
<evidence type="ECO:0000259" key="2">
    <source>
        <dbReference type="PROSITE" id="PS50853"/>
    </source>
</evidence>
<evidence type="ECO:0000256" key="1">
    <source>
        <dbReference type="SAM" id="MobiDB-lite"/>
    </source>
</evidence>
<name>A0A3M6TBP9_POCDA</name>
<feature type="region of interest" description="Disordered" evidence="1">
    <location>
        <begin position="185"/>
        <end position="208"/>
    </location>
</feature>
<reference evidence="3 4" key="1">
    <citation type="journal article" date="2018" name="Sci. Rep.">
        <title>Comparative analysis of the Pocillopora damicornis genome highlights role of immune system in coral evolution.</title>
        <authorList>
            <person name="Cunning R."/>
            <person name="Bay R.A."/>
            <person name="Gillette P."/>
            <person name="Baker A.C."/>
            <person name="Traylor-Knowles N."/>
        </authorList>
    </citation>
    <scope>NUCLEOTIDE SEQUENCE [LARGE SCALE GENOMIC DNA]</scope>
    <source>
        <strain evidence="3">RSMAS</strain>
        <tissue evidence="3">Whole animal</tissue>
    </source>
</reference>
<dbReference type="PROSITE" id="PS50853">
    <property type="entry name" value="FN3"/>
    <property type="match status" value="1"/>
</dbReference>
<dbReference type="AlphaFoldDB" id="A0A3M6TBP9"/>
<gene>
    <name evidence="3" type="ORF">pdam_00017677</name>
</gene>
<dbReference type="InterPro" id="IPR036116">
    <property type="entry name" value="FN3_sf"/>
</dbReference>
<sequence length="208" mass="24085">MVADPPPLASFVRACNWNDPSCNFTIVYSPSPLNYFNLFYNWPKAASIGATESFEVKMTWEPSEDEGNIEEYYVLYKPVKEKEIWRFKKTVTPSATLVLLQPLTDYEVRVVGYTDRGEVYASRVYRFTTKDLDDDGEPTKAPEPETIMDSTINYKRNLSKEEKEDIKGMERKLKRDLEIIYGEGKGNAKDKKGKKRKNKEREKINILG</sequence>
<dbReference type="CDD" id="cd00063">
    <property type="entry name" value="FN3"/>
    <property type="match status" value="1"/>
</dbReference>
<evidence type="ECO:0000313" key="3">
    <source>
        <dbReference type="EMBL" id="RMX38793.1"/>
    </source>
</evidence>
<dbReference type="Proteomes" id="UP000275408">
    <property type="component" value="Unassembled WGS sequence"/>
</dbReference>
<accession>A0A3M6TBP9</accession>
<feature type="compositionally biased region" description="Basic and acidic residues" evidence="1">
    <location>
        <begin position="199"/>
        <end position="208"/>
    </location>
</feature>
<dbReference type="InterPro" id="IPR013783">
    <property type="entry name" value="Ig-like_fold"/>
</dbReference>
<organism evidence="3 4">
    <name type="scientific">Pocillopora damicornis</name>
    <name type="common">Cauliflower coral</name>
    <name type="synonym">Millepora damicornis</name>
    <dbReference type="NCBI Taxonomy" id="46731"/>
    <lineage>
        <taxon>Eukaryota</taxon>
        <taxon>Metazoa</taxon>
        <taxon>Cnidaria</taxon>
        <taxon>Anthozoa</taxon>
        <taxon>Hexacorallia</taxon>
        <taxon>Scleractinia</taxon>
        <taxon>Astrocoeniina</taxon>
        <taxon>Pocilloporidae</taxon>
        <taxon>Pocillopora</taxon>
    </lineage>
</organism>
<dbReference type="Gene3D" id="2.60.40.10">
    <property type="entry name" value="Immunoglobulins"/>
    <property type="match status" value="1"/>
</dbReference>
<dbReference type="Pfam" id="PF00041">
    <property type="entry name" value="fn3"/>
    <property type="match status" value="1"/>
</dbReference>
<dbReference type="OrthoDB" id="5989951at2759"/>
<dbReference type="SUPFAM" id="SSF49265">
    <property type="entry name" value="Fibronectin type III"/>
    <property type="match status" value="1"/>
</dbReference>
<keyword evidence="4" id="KW-1185">Reference proteome</keyword>
<protein>
    <recommendedName>
        <fullName evidence="2">Fibronectin type-III domain-containing protein</fullName>
    </recommendedName>
</protein>
<feature type="domain" description="Fibronectin type-III" evidence="2">
    <location>
        <begin position="42"/>
        <end position="132"/>
    </location>
</feature>
<comment type="caution">
    <text evidence="3">The sequence shown here is derived from an EMBL/GenBank/DDBJ whole genome shotgun (WGS) entry which is preliminary data.</text>
</comment>
<dbReference type="InterPro" id="IPR003961">
    <property type="entry name" value="FN3_dom"/>
</dbReference>